<dbReference type="InterPro" id="IPR036188">
    <property type="entry name" value="FAD/NAD-bd_sf"/>
</dbReference>
<keyword evidence="6" id="KW-0521">NADP</keyword>
<feature type="non-terminal residue" evidence="13">
    <location>
        <position position="1"/>
    </location>
</feature>
<dbReference type="GO" id="GO:0034599">
    <property type="term" value="P:cellular response to oxidative stress"/>
    <property type="evidence" value="ECO:0007669"/>
    <property type="project" value="TreeGrafter"/>
</dbReference>
<evidence type="ECO:0000256" key="9">
    <source>
        <dbReference type="ARBA" id="ARBA00023157"/>
    </source>
</evidence>
<dbReference type="GO" id="GO:0005829">
    <property type="term" value="C:cytosol"/>
    <property type="evidence" value="ECO:0007669"/>
    <property type="project" value="TreeGrafter"/>
</dbReference>
<dbReference type="Pfam" id="PF02852">
    <property type="entry name" value="Pyr_redox_dim"/>
    <property type="match status" value="1"/>
</dbReference>
<keyword evidence="4" id="KW-0285">Flavoprotein</keyword>
<evidence type="ECO:0000259" key="11">
    <source>
        <dbReference type="Pfam" id="PF02852"/>
    </source>
</evidence>
<evidence type="ECO:0000313" key="14">
    <source>
        <dbReference type="Proteomes" id="UP000230423"/>
    </source>
</evidence>
<proteinExistence type="inferred from homology"/>
<keyword evidence="7" id="KW-0712">Selenocysteine</keyword>
<dbReference type="GO" id="GO:0006749">
    <property type="term" value="P:glutathione metabolic process"/>
    <property type="evidence" value="ECO:0007669"/>
    <property type="project" value="TreeGrafter"/>
</dbReference>
<evidence type="ECO:0000256" key="6">
    <source>
        <dbReference type="ARBA" id="ARBA00022857"/>
    </source>
</evidence>
<dbReference type="InterPro" id="IPR004099">
    <property type="entry name" value="Pyr_nucl-diS_OxRdtase_dimer"/>
</dbReference>
<evidence type="ECO:0000256" key="10">
    <source>
        <dbReference type="ARBA" id="ARBA00023284"/>
    </source>
</evidence>
<dbReference type="GO" id="GO:0045454">
    <property type="term" value="P:cell redox homeostasis"/>
    <property type="evidence" value="ECO:0007669"/>
    <property type="project" value="InterPro"/>
</dbReference>
<evidence type="ECO:0000256" key="8">
    <source>
        <dbReference type="ARBA" id="ARBA00023002"/>
    </source>
</evidence>
<keyword evidence="14" id="KW-1185">Reference proteome</keyword>
<keyword evidence="5" id="KW-0274">FAD</keyword>
<dbReference type="GO" id="GO:0050660">
    <property type="term" value="F:flavin adenine dinucleotide binding"/>
    <property type="evidence" value="ECO:0007669"/>
    <property type="project" value="InterPro"/>
</dbReference>
<comment type="cofactor">
    <cofactor evidence="1">
        <name>FAD</name>
        <dbReference type="ChEBI" id="CHEBI:57692"/>
    </cofactor>
</comment>
<feature type="domain" description="Pyridine nucleotide-disulphide oxidoreductase dimerisation" evidence="11">
    <location>
        <begin position="195"/>
        <end position="307"/>
    </location>
</feature>
<dbReference type="AlphaFoldDB" id="A0A2G9TTS7"/>
<dbReference type="GO" id="GO:0004362">
    <property type="term" value="F:glutathione-disulfide reductase (NADPH) activity"/>
    <property type="evidence" value="ECO:0007669"/>
    <property type="project" value="TreeGrafter"/>
</dbReference>
<dbReference type="GO" id="GO:0004791">
    <property type="term" value="F:thioredoxin-disulfide reductase (NADPH) activity"/>
    <property type="evidence" value="ECO:0007669"/>
    <property type="project" value="UniProtKB-EC"/>
</dbReference>
<dbReference type="Gene3D" id="3.30.390.30">
    <property type="match status" value="1"/>
</dbReference>
<dbReference type="InterPro" id="IPR016156">
    <property type="entry name" value="FAD/NAD-linked_Rdtase_dimer_sf"/>
</dbReference>
<evidence type="ECO:0000256" key="1">
    <source>
        <dbReference type="ARBA" id="ARBA00001974"/>
    </source>
</evidence>
<evidence type="ECO:0000256" key="4">
    <source>
        <dbReference type="ARBA" id="ARBA00022630"/>
    </source>
</evidence>
<keyword evidence="10" id="KW-0676">Redox-active center</keyword>
<dbReference type="EC" id="1.8.1.9" evidence="3"/>
<dbReference type="PANTHER" id="PTHR42737:SF8">
    <property type="entry name" value="THIOREDOXIN-DISULFIDE REDUCTASE"/>
    <property type="match status" value="1"/>
</dbReference>
<evidence type="ECO:0000256" key="5">
    <source>
        <dbReference type="ARBA" id="ARBA00022827"/>
    </source>
</evidence>
<dbReference type="Proteomes" id="UP000230423">
    <property type="component" value="Unassembled WGS sequence"/>
</dbReference>
<protein>
    <recommendedName>
        <fullName evidence="3">thioredoxin-disulfide reductase (NADPH)</fullName>
        <ecNumber evidence="3">1.8.1.9</ecNumber>
    </recommendedName>
</protein>
<organism evidence="13 14">
    <name type="scientific">Teladorsagia circumcincta</name>
    <name type="common">Brown stomach worm</name>
    <name type="synonym">Ostertagia circumcincta</name>
    <dbReference type="NCBI Taxonomy" id="45464"/>
    <lineage>
        <taxon>Eukaryota</taxon>
        <taxon>Metazoa</taxon>
        <taxon>Ecdysozoa</taxon>
        <taxon>Nematoda</taxon>
        <taxon>Chromadorea</taxon>
        <taxon>Rhabditida</taxon>
        <taxon>Rhabditina</taxon>
        <taxon>Rhabditomorpha</taxon>
        <taxon>Strongyloidea</taxon>
        <taxon>Trichostrongylidae</taxon>
        <taxon>Teladorsagia</taxon>
    </lineage>
</organism>
<keyword evidence="9" id="KW-1015">Disulfide bond</keyword>
<dbReference type="PANTHER" id="PTHR42737">
    <property type="entry name" value="GLUTATHIONE REDUCTASE"/>
    <property type="match status" value="1"/>
</dbReference>
<evidence type="ECO:0000313" key="13">
    <source>
        <dbReference type="EMBL" id="PIO60670.1"/>
    </source>
</evidence>
<name>A0A2G9TTS7_TELCI</name>
<keyword evidence="8" id="KW-0560">Oxidoreductase</keyword>
<sequence length="324" mass="35432">HGKKVAVLDFVKPSPVGTTWGLGGTCVNISATNKKGQVEKLTADRFLIATGLRPRYPPDVPGAREYCVSSAVPTRIEEIEPKTKTKAGRIRVHFARKVSDTQTEEHSEEYNTVVMAIGRDAMTKDIGLDVVGVETARNGKVKARREQSISCPYVYAIGDVLENAPELTPVAIQAGKVLMNRLYSGLDLLTEYDEVPTTVFTPLEYGCCGLSEENAFERYGQDNVIIYHGVFIPLEYTVAERMDKDHCYCKLICLASENERVIGFHILAPNAGEITQGFGIALKLGGTKADFDRLIGIHPTVAECFTTLFQVKVPGGEELKASGC</sequence>
<accession>A0A2G9TTS7</accession>
<dbReference type="FunFam" id="3.30.390.30:FF:000004">
    <property type="entry name" value="Thioredoxin reductase 1, cytoplasmic"/>
    <property type="match status" value="1"/>
</dbReference>
<feature type="domain" description="FAD/NAD(P)-binding" evidence="12">
    <location>
        <begin position="80"/>
        <end position="175"/>
    </location>
</feature>
<dbReference type="GO" id="GO:0005739">
    <property type="term" value="C:mitochondrion"/>
    <property type="evidence" value="ECO:0007669"/>
    <property type="project" value="TreeGrafter"/>
</dbReference>
<evidence type="ECO:0000256" key="2">
    <source>
        <dbReference type="ARBA" id="ARBA00007532"/>
    </source>
</evidence>
<gene>
    <name evidence="13" type="ORF">TELCIR_17828</name>
</gene>
<evidence type="ECO:0000259" key="12">
    <source>
        <dbReference type="Pfam" id="PF07992"/>
    </source>
</evidence>
<evidence type="ECO:0000256" key="3">
    <source>
        <dbReference type="ARBA" id="ARBA00012610"/>
    </source>
</evidence>
<reference evidence="13 14" key="1">
    <citation type="submission" date="2015-09" db="EMBL/GenBank/DDBJ databases">
        <title>Draft genome of the parasitic nematode Teladorsagia circumcincta isolate WARC Sus (inbred).</title>
        <authorList>
            <person name="Mitreva M."/>
        </authorList>
    </citation>
    <scope>NUCLEOTIDE SEQUENCE [LARGE SCALE GENOMIC DNA]</scope>
    <source>
        <strain evidence="13 14">S</strain>
    </source>
</reference>
<dbReference type="InterPro" id="IPR046952">
    <property type="entry name" value="GSHR/TRXR-like"/>
</dbReference>
<dbReference type="SUPFAM" id="SSF51905">
    <property type="entry name" value="FAD/NAD(P)-binding domain"/>
    <property type="match status" value="1"/>
</dbReference>
<comment type="similarity">
    <text evidence="2">Belongs to the class-I pyridine nucleotide-disulfide oxidoreductase family.</text>
</comment>
<dbReference type="EMBL" id="KZ355015">
    <property type="protein sequence ID" value="PIO60670.1"/>
    <property type="molecule type" value="Genomic_DNA"/>
</dbReference>
<dbReference type="Gene3D" id="3.50.50.60">
    <property type="entry name" value="FAD/NAD(P)-binding domain"/>
    <property type="match status" value="5"/>
</dbReference>
<dbReference type="SUPFAM" id="SSF55424">
    <property type="entry name" value="FAD/NAD-linked reductases, dimerisation (C-terminal) domain"/>
    <property type="match status" value="1"/>
</dbReference>
<evidence type="ECO:0000256" key="7">
    <source>
        <dbReference type="ARBA" id="ARBA00022933"/>
    </source>
</evidence>
<dbReference type="Pfam" id="PF07992">
    <property type="entry name" value="Pyr_redox_2"/>
    <property type="match status" value="1"/>
</dbReference>
<dbReference type="InterPro" id="IPR023753">
    <property type="entry name" value="FAD/NAD-binding_dom"/>
</dbReference>
<dbReference type="OrthoDB" id="5956163at2759"/>